<evidence type="ECO:0000256" key="1">
    <source>
        <dbReference type="SAM" id="MobiDB-lite"/>
    </source>
</evidence>
<reference evidence="2" key="1">
    <citation type="journal article" date="2020" name="Nature">
        <title>Giant virus diversity and host interactions through global metagenomics.</title>
        <authorList>
            <person name="Schulz F."/>
            <person name="Roux S."/>
            <person name="Paez-Espino D."/>
            <person name="Jungbluth S."/>
            <person name="Walsh D.A."/>
            <person name="Denef V.J."/>
            <person name="McMahon K.D."/>
            <person name="Konstantinidis K.T."/>
            <person name="Eloe-Fadrosh E.A."/>
            <person name="Kyrpides N.C."/>
            <person name="Woyke T."/>
        </authorList>
    </citation>
    <scope>NUCLEOTIDE SEQUENCE</scope>
    <source>
        <strain evidence="2">GVMAG-M-3300023179-111</strain>
    </source>
</reference>
<organism evidence="2">
    <name type="scientific">viral metagenome</name>
    <dbReference type="NCBI Taxonomy" id="1070528"/>
    <lineage>
        <taxon>unclassified sequences</taxon>
        <taxon>metagenomes</taxon>
        <taxon>organismal metagenomes</taxon>
    </lineage>
</organism>
<sequence length="131" mass="15799">MSSKKPSLPKISRIIRNMQIGNLSIPREYDKSLEKYLINEETRLREIFTRHPDRDFISFTNPEILNSTLPKSQMSLTKREMVVDKLNKILYKHPLYTSRSRRSRRNRRSPIRRQSRRSRRSPIRRQSSESE</sequence>
<feature type="region of interest" description="Disordered" evidence="1">
    <location>
        <begin position="94"/>
        <end position="131"/>
    </location>
</feature>
<protein>
    <submittedName>
        <fullName evidence="2">Uncharacterized protein</fullName>
    </submittedName>
</protein>
<name>A0A6C0E1J4_9ZZZZ</name>
<proteinExistence type="predicted"/>
<dbReference type="AlphaFoldDB" id="A0A6C0E1J4"/>
<accession>A0A6C0E1J4</accession>
<feature type="compositionally biased region" description="Basic residues" evidence="1">
    <location>
        <begin position="99"/>
        <end position="123"/>
    </location>
</feature>
<dbReference type="EMBL" id="MN739710">
    <property type="protein sequence ID" value="QHT22481.1"/>
    <property type="molecule type" value="Genomic_DNA"/>
</dbReference>
<evidence type="ECO:0000313" key="2">
    <source>
        <dbReference type="EMBL" id="QHT22481.1"/>
    </source>
</evidence>